<gene>
    <name evidence="3" type="ORF">EFBL_0383</name>
</gene>
<dbReference type="EMBL" id="BDUF01000008">
    <property type="protein sequence ID" value="GAX88769.1"/>
    <property type="molecule type" value="Genomic_DNA"/>
</dbReference>
<dbReference type="SMART" id="SM00530">
    <property type="entry name" value="HTH_XRE"/>
    <property type="match status" value="1"/>
</dbReference>
<protein>
    <submittedName>
        <fullName evidence="3">Transcriptional regulator</fullName>
    </submittedName>
</protein>
<dbReference type="InterPro" id="IPR010982">
    <property type="entry name" value="Lambda_DNA-bd_dom_sf"/>
</dbReference>
<reference evidence="4" key="1">
    <citation type="submission" date="2017-07" db="EMBL/GenBank/DDBJ databases">
        <title>Draft genome sequence of Effusibacillus lacus strain skLN1.</title>
        <authorList>
            <person name="Watanabe M."/>
            <person name="Kojima H."/>
            <person name="Fukui M."/>
        </authorList>
    </citation>
    <scope>NUCLEOTIDE SEQUENCE [LARGE SCALE GENOMIC DNA]</scope>
    <source>
        <strain evidence="4">skLN1</strain>
    </source>
</reference>
<evidence type="ECO:0000313" key="4">
    <source>
        <dbReference type="Proteomes" id="UP000217785"/>
    </source>
</evidence>
<organism evidence="3 4">
    <name type="scientific">Effusibacillus lacus</name>
    <dbReference type="NCBI Taxonomy" id="1348429"/>
    <lineage>
        <taxon>Bacteria</taxon>
        <taxon>Bacillati</taxon>
        <taxon>Bacillota</taxon>
        <taxon>Bacilli</taxon>
        <taxon>Bacillales</taxon>
        <taxon>Alicyclobacillaceae</taxon>
        <taxon>Effusibacillus</taxon>
    </lineage>
</organism>
<dbReference type="InterPro" id="IPR001387">
    <property type="entry name" value="Cro/C1-type_HTH"/>
</dbReference>
<dbReference type="RefSeq" id="WP_096180466.1">
    <property type="nucleotide sequence ID" value="NZ_BDUF01000008.1"/>
</dbReference>
<dbReference type="AlphaFoldDB" id="A0A292YIQ1"/>
<dbReference type="PANTHER" id="PTHR46558:SF4">
    <property type="entry name" value="DNA-BIDING PHAGE PROTEIN"/>
    <property type="match status" value="1"/>
</dbReference>
<comment type="caution">
    <text evidence="3">The sequence shown here is derived from an EMBL/GenBank/DDBJ whole genome shotgun (WGS) entry which is preliminary data.</text>
</comment>
<dbReference type="Pfam" id="PF01381">
    <property type="entry name" value="HTH_3"/>
    <property type="match status" value="1"/>
</dbReference>
<proteinExistence type="predicted"/>
<dbReference type="SUPFAM" id="SSF47413">
    <property type="entry name" value="lambda repressor-like DNA-binding domains"/>
    <property type="match status" value="1"/>
</dbReference>
<feature type="domain" description="HTH cro/C1-type" evidence="2">
    <location>
        <begin position="5"/>
        <end position="59"/>
    </location>
</feature>
<dbReference type="CDD" id="cd00093">
    <property type="entry name" value="HTH_XRE"/>
    <property type="match status" value="1"/>
</dbReference>
<accession>A0A292YIQ1</accession>
<sequence>MRNIVRKLRRDMNLSQQELADAVGVSRQTIIEIEKEKSDPSGSLMLKISNFFGKDPREIFFTDDVNFVQQKGTD</sequence>
<evidence type="ECO:0000313" key="3">
    <source>
        <dbReference type="EMBL" id="GAX88769.1"/>
    </source>
</evidence>
<keyword evidence="4" id="KW-1185">Reference proteome</keyword>
<name>A0A292YIQ1_9BACL</name>
<dbReference type="PANTHER" id="PTHR46558">
    <property type="entry name" value="TRACRIPTIONAL REGULATORY PROTEIN-RELATED-RELATED"/>
    <property type="match status" value="1"/>
</dbReference>
<dbReference type="Gene3D" id="1.10.260.40">
    <property type="entry name" value="lambda repressor-like DNA-binding domains"/>
    <property type="match status" value="1"/>
</dbReference>
<keyword evidence="1" id="KW-0238">DNA-binding</keyword>
<dbReference type="OrthoDB" id="9808239at2"/>
<dbReference type="PROSITE" id="PS50943">
    <property type="entry name" value="HTH_CROC1"/>
    <property type="match status" value="1"/>
</dbReference>
<dbReference type="GO" id="GO:0003677">
    <property type="term" value="F:DNA binding"/>
    <property type="evidence" value="ECO:0007669"/>
    <property type="project" value="UniProtKB-KW"/>
</dbReference>
<evidence type="ECO:0000259" key="2">
    <source>
        <dbReference type="PROSITE" id="PS50943"/>
    </source>
</evidence>
<dbReference type="Proteomes" id="UP000217785">
    <property type="component" value="Unassembled WGS sequence"/>
</dbReference>
<evidence type="ECO:0000256" key="1">
    <source>
        <dbReference type="ARBA" id="ARBA00023125"/>
    </source>
</evidence>